<dbReference type="AlphaFoldDB" id="A0A7K0KGY9"/>
<sequence>MIDNLYASLSKEQQQTLIAQLFKKSKQTMSYFHRTKDISLSKLETLADFFGMPLDYFRKDSKFKTNNVTGNNNFVGNVSISTNLMIENQALRKDLDNKESVIKAKDETIDALKRMNNMLQAQIDNNIKREE</sequence>
<keyword evidence="4" id="KW-1185">Reference proteome</keyword>
<gene>
    <name evidence="3" type="ORF">FYJ73_08570</name>
</gene>
<keyword evidence="1" id="KW-0175">Coiled coil</keyword>
<dbReference type="Proteomes" id="UP000438914">
    <property type="component" value="Unassembled WGS sequence"/>
</dbReference>
<dbReference type="PROSITE" id="PS50943">
    <property type="entry name" value="HTH_CROC1"/>
    <property type="match status" value="1"/>
</dbReference>
<comment type="caution">
    <text evidence="3">The sequence shown here is derived from an EMBL/GenBank/DDBJ whole genome shotgun (WGS) entry which is preliminary data.</text>
</comment>
<dbReference type="EMBL" id="VUNG01000020">
    <property type="protein sequence ID" value="MST84720.1"/>
    <property type="molecule type" value="Genomic_DNA"/>
</dbReference>
<evidence type="ECO:0000313" key="3">
    <source>
        <dbReference type="EMBL" id="MST84720.1"/>
    </source>
</evidence>
<dbReference type="InterPro" id="IPR001387">
    <property type="entry name" value="Cro/C1-type_HTH"/>
</dbReference>
<protein>
    <recommendedName>
        <fullName evidence="2">HTH cro/C1-type domain-containing protein</fullName>
    </recommendedName>
</protein>
<feature type="coiled-coil region" evidence="1">
    <location>
        <begin position="95"/>
        <end position="129"/>
    </location>
</feature>
<evidence type="ECO:0000259" key="2">
    <source>
        <dbReference type="PROSITE" id="PS50943"/>
    </source>
</evidence>
<reference evidence="3 4" key="1">
    <citation type="submission" date="2019-08" db="EMBL/GenBank/DDBJ databases">
        <title>In-depth cultivation of the pig gut microbiome towards novel bacterial diversity and tailored functional studies.</title>
        <authorList>
            <person name="Wylensek D."/>
            <person name="Hitch T.C.A."/>
            <person name="Clavel T."/>
        </authorList>
    </citation>
    <scope>NUCLEOTIDE SEQUENCE [LARGE SCALE GENOMIC DNA]</scope>
    <source>
        <strain evidence="3 4">LKV-178-WT-2A</strain>
    </source>
</reference>
<feature type="domain" description="HTH cro/C1-type" evidence="2">
    <location>
        <begin position="36"/>
        <end position="57"/>
    </location>
</feature>
<accession>A0A7K0KGY9</accession>
<evidence type="ECO:0000256" key="1">
    <source>
        <dbReference type="SAM" id="Coils"/>
    </source>
</evidence>
<proteinExistence type="predicted"/>
<organism evidence="3 4">
    <name type="scientific">Hallella mizrahii</name>
    <dbReference type="NCBI Taxonomy" id="2606637"/>
    <lineage>
        <taxon>Bacteria</taxon>
        <taxon>Pseudomonadati</taxon>
        <taxon>Bacteroidota</taxon>
        <taxon>Bacteroidia</taxon>
        <taxon>Bacteroidales</taxon>
        <taxon>Prevotellaceae</taxon>
        <taxon>Hallella</taxon>
    </lineage>
</organism>
<evidence type="ECO:0000313" key="4">
    <source>
        <dbReference type="Proteomes" id="UP000438914"/>
    </source>
</evidence>
<name>A0A7K0KGY9_9BACT</name>